<proteinExistence type="predicted"/>
<evidence type="ECO:0000313" key="1">
    <source>
        <dbReference type="EMBL" id="RKW71533.1"/>
    </source>
</evidence>
<gene>
    <name evidence="1" type="ORF">DWQ67_01415</name>
</gene>
<dbReference type="EMBL" id="QQXL01000001">
    <property type="protein sequence ID" value="RKW71533.1"/>
    <property type="molecule type" value="Genomic_DNA"/>
</dbReference>
<reference evidence="1 2" key="1">
    <citation type="submission" date="2018-07" db="EMBL/GenBank/DDBJ databases">
        <title>Arthrobacter sp. nov., isolated from raw cow's milk with high bacterial count.</title>
        <authorList>
            <person name="Hahne J."/>
            <person name="Isele D."/>
            <person name="Lipski A."/>
        </authorList>
    </citation>
    <scope>NUCLEOTIDE SEQUENCE [LARGE SCALE GENOMIC DNA]</scope>
    <source>
        <strain evidence="1 2">JZ R-183</strain>
    </source>
</reference>
<evidence type="ECO:0008006" key="3">
    <source>
        <dbReference type="Google" id="ProtNLM"/>
    </source>
</evidence>
<keyword evidence="2" id="KW-1185">Reference proteome</keyword>
<evidence type="ECO:0000313" key="2">
    <source>
        <dbReference type="Proteomes" id="UP000273119"/>
    </source>
</evidence>
<sequence>MLAEGLHLNHPEIVFAGASSLELRGLPVLNYGLAIALHRDGRPRRMRRNVVSGGQALTRYTVETVDFAPLDDGADRIGNWRCESLEAAAVRVVTGVETGLSAAVLVLDGAWWALGAGPDGRAALERAAVGLPGVAVSRFNRAMDLASPLSESAAESLARVAMWELGFQLPAAQVELLIEGRLVRPDFLWPGQLILEVDGEGKYAGPDEAQSRRAEKQRQLALERAGYRVARAEWADVINPQRFRGVLARLGVPPAERQRQAG</sequence>
<protein>
    <recommendedName>
        <fullName evidence="3">DUF559 domain-containing protein</fullName>
    </recommendedName>
</protein>
<dbReference type="Proteomes" id="UP000273119">
    <property type="component" value="Unassembled WGS sequence"/>
</dbReference>
<accession>A0A496PM02</accession>
<organism evidence="1 2">
    <name type="scientific">Galactobacter caseinivorans</name>
    <dbReference type="NCBI Taxonomy" id="2676123"/>
    <lineage>
        <taxon>Bacteria</taxon>
        <taxon>Bacillati</taxon>
        <taxon>Actinomycetota</taxon>
        <taxon>Actinomycetes</taxon>
        <taxon>Micrococcales</taxon>
        <taxon>Micrococcaceae</taxon>
        <taxon>Galactobacter</taxon>
    </lineage>
</organism>
<comment type="caution">
    <text evidence="1">The sequence shown here is derived from an EMBL/GenBank/DDBJ whole genome shotgun (WGS) entry which is preliminary data.</text>
</comment>
<dbReference type="AlphaFoldDB" id="A0A496PM02"/>
<name>A0A496PM02_9MICC</name>